<dbReference type="Proteomes" id="UP001066276">
    <property type="component" value="Chromosome 11"/>
</dbReference>
<feature type="region of interest" description="Disordered" evidence="1">
    <location>
        <begin position="1"/>
        <end position="67"/>
    </location>
</feature>
<evidence type="ECO:0000256" key="1">
    <source>
        <dbReference type="SAM" id="MobiDB-lite"/>
    </source>
</evidence>
<evidence type="ECO:0000313" key="2">
    <source>
        <dbReference type="EMBL" id="KAJ1091431.1"/>
    </source>
</evidence>
<keyword evidence="3" id="KW-1185">Reference proteome</keyword>
<organism evidence="2 3">
    <name type="scientific">Pleurodeles waltl</name>
    <name type="common">Iberian ribbed newt</name>
    <dbReference type="NCBI Taxonomy" id="8319"/>
    <lineage>
        <taxon>Eukaryota</taxon>
        <taxon>Metazoa</taxon>
        <taxon>Chordata</taxon>
        <taxon>Craniata</taxon>
        <taxon>Vertebrata</taxon>
        <taxon>Euteleostomi</taxon>
        <taxon>Amphibia</taxon>
        <taxon>Batrachia</taxon>
        <taxon>Caudata</taxon>
        <taxon>Salamandroidea</taxon>
        <taxon>Salamandridae</taxon>
        <taxon>Pleurodelinae</taxon>
        <taxon>Pleurodeles</taxon>
    </lineage>
</organism>
<feature type="compositionally biased region" description="Polar residues" evidence="1">
    <location>
        <begin position="48"/>
        <end position="67"/>
    </location>
</feature>
<reference evidence="2" key="1">
    <citation type="journal article" date="2022" name="bioRxiv">
        <title>Sequencing and chromosome-scale assembly of the giantPleurodeles waltlgenome.</title>
        <authorList>
            <person name="Brown T."/>
            <person name="Elewa A."/>
            <person name="Iarovenko S."/>
            <person name="Subramanian E."/>
            <person name="Araus A.J."/>
            <person name="Petzold A."/>
            <person name="Susuki M."/>
            <person name="Suzuki K.-i.T."/>
            <person name="Hayashi T."/>
            <person name="Toyoda A."/>
            <person name="Oliveira C."/>
            <person name="Osipova E."/>
            <person name="Leigh N.D."/>
            <person name="Simon A."/>
            <person name="Yun M.H."/>
        </authorList>
    </citation>
    <scope>NUCLEOTIDE SEQUENCE</scope>
    <source>
        <strain evidence="2">20211129_DDA</strain>
        <tissue evidence="2">Liver</tissue>
    </source>
</reference>
<accession>A0AAV7LIF2</accession>
<proteinExistence type="predicted"/>
<feature type="compositionally biased region" description="Basic and acidic residues" evidence="1">
    <location>
        <begin position="1"/>
        <end position="13"/>
    </location>
</feature>
<dbReference type="EMBL" id="JANPWB010000015">
    <property type="protein sequence ID" value="KAJ1091431.1"/>
    <property type="molecule type" value="Genomic_DNA"/>
</dbReference>
<protein>
    <submittedName>
        <fullName evidence="2">Uncharacterized protein</fullName>
    </submittedName>
</protein>
<sequence length="67" mass="7076">MGARGRNEIESNRRAPAQRSTEQGRLREDSAGPVHAGQPPVGQRTAPAHTTGSQRRALTSLVATGSE</sequence>
<evidence type="ECO:0000313" key="3">
    <source>
        <dbReference type="Proteomes" id="UP001066276"/>
    </source>
</evidence>
<comment type="caution">
    <text evidence="2">The sequence shown here is derived from an EMBL/GenBank/DDBJ whole genome shotgun (WGS) entry which is preliminary data.</text>
</comment>
<name>A0AAV7LIF2_PLEWA</name>
<gene>
    <name evidence="2" type="ORF">NDU88_004557</name>
</gene>
<dbReference type="AlphaFoldDB" id="A0AAV7LIF2"/>